<keyword evidence="1" id="KW-0812">Transmembrane</keyword>
<keyword evidence="1" id="KW-1133">Transmembrane helix</keyword>
<gene>
    <name evidence="2" type="ORF">KC573_01555</name>
</gene>
<proteinExistence type="predicted"/>
<reference evidence="2" key="1">
    <citation type="submission" date="2020-04" db="EMBL/GenBank/DDBJ databases">
        <authorList>
            <person name="Zhang T."/>
        </authorList>
    </citation>
    <scope>NUCLEOTIDE SEQUENCE</scope>
    <source>
        <strain evidence="2">HKST-UBA02</strain>
    </source>
</reference>
<sequence length="328" mass="35503">MATKDTNKHNFLGAIAGLGVIAILIIAGVYFLDIFPSDTSDETAPTPTEYKEQTRVSLVLDRLPLSSDNYYEIWIQPNGINDTDKISVGTFRVTEDGLYSLDGEPIINNEFLIQEDLGDVDGMMYVTVHANDASETDSDSPVIMEGQLQQGIGAIEFFQSDLENVSGEFILATPSDGPNTNETSGVWFVTVTDTGEVAGLTIPMAPEGWIYEAWVKSGTQLLSIGQFRSDDEADTFSGYTPEATVPAFPGEDFLINPPLDVEFPLELAQSNTEVLVTLEPEFKSVGDPTFGITLLNASLSETSPAGEAIQLVTVAKDNMPSGLVIIRR</sequence>
<protein>
    <recommendedName>
        <fullName evidence="4">Anti-sigma factor</fullName>
    </recommendedName>
</protein>
<feature type="transmembrane region" description="Helical" evidence="1">
    <location>
        <begin position="12"/>
        <end position="32"/>
    </location>
</feature>
<evidence type="ECO:0000256" key="1">
    <source>
        <dbReference type="SAM" id="Phobius"/>
    </source>
</evidence>
<comment type="caution">
    <text evidence="2">The sequence shown here is derived from an EMBL/GenBank/DDBJ whole genome shotgun (WGS) entry which is preliminary data.</text>
</comment>
<dbReference type="AlphaFoldDB" id="A0A955LVG0"/>
<evidence type="ECO:0000313" key="3">
    <source>
        <dbReference type="Proteomes" id="UP000699691"/>
    </source>
</evidence>
<accession>A0A955LVG0</accession>
<dbReference type="EMBL" id="JAGQKY010000049">
    <property type="protein sequence ID" value="MCA9397489.1"/>
    <property type="molecule type" value="Genomic_DNA"/>
</dbReference>
<organism evidence="2 3">
    <name type="scientific">candidate division WWE3 bacterium</name>
    <dbReference type="NCBI Taxonomy" id="2053526"/>
    <lineage>
        <taxon>Bacteria</taxon>
        <taxon>Katanobacteria</taxon>
    </lineage>
</organism>
<dbReference type="Proteomes" id="UP000699691">
    <property type="component" value="Unassembled WGS sequence"/>
</dbReference>
<name>A0A955LVG0_UNCKA</name>
<evidence type="ECO:0008006" key="4">
    <source>
        <dbReference type="Google" id="ProtNLM"/>
    </source>
</evidence>
<reference evidence="2" key="2">
    <citation type="journal article" date="2021" name="Microbiome">
        <title>Successional dynamics and alternative stable states in a saline activated sludge microbial community over 9 years.</title>
        <authorList>
            <person name="Wang Y."/>
            <person name="Ye J."/>
            <person name="Ju F."/>
            <person name="Liu L."/>
            <person name="Boyd J.A."/>
            <person name="Deng Y."/>
            <person name="Parks D.H."/>
            <person name="Jiang X."/>
            <person name="Yin X."/>
            <person name="Woodcroft B.J."/>
            <person name="Tyson G.W."/>
            <person name="Hugenholtz P."/>
            <person name="Polz M.F."/>
            <person name="Zhang T."/>
        </authorList>
    </citation>
    <scope>NUCLEOTIDE SEQUENCE</scope>
    <source>
        <strain evidence="2">HKST-UBA02</strain>
    </source>
</reference>
<keyword evidence="1" id="KW-0472">Membrane</keyword>
<evidence type="ECO:0000313" key="2">
    <source>
        <dbReference type="EMBL" id="MCA9397489.1"/>
    </source>
</evidence>